<comment type="cofactor">
    <cofactor evidence="1">
        <name>[4Fe-4S] cluster</name>
        <dbReference type="ChEBI" id="CHEBI:49883"/>
    </cofactor>
</comment>
<dbReference type="PANTHER" id="PTHR11228:SF7">
    <property type="entry name" value="PQQA PEPTIDE CYCLASE"/>
    <property type="match status" value="1"/>
</dbReference>
<dbReference type="PANTHER" id="PTHR11228">
    <property type="entry name" value="RADICAL SAM DOMAIN PROTEIN"/>
    <property type="match status" value="1"/>
</dbReference>
<evidence type="ECO:0000256" key="5">
    <source>
        <dbReference type="ARBA" id="ARBA00023014"/>
    </source>
</evidence>
<dbReference type="Proteomes" id="UP000319859">
    <property type="component" value="Unassembled WGS sequence"/>
</dbReference>
<evidence type="ECO:0000259" key="6">
    <source>
        <dbReference type="PROSITE" id="PS51918"/>
    </source>
</evidence>
<dbReference type="GO" id="GO:0003824">
    <property type="term" value="F:catalytic activity"/>
    <property type="evidence" value="ECO:0007669"/>
    <property type="project" value="InterPro"/>
</dbReference>
<gene>
    <name evidence="7" type="ORF">FBZ89_102284</name>
</gene>
<dbReference type="NCBIfam" id="TIGR04085">
    <property type="entry name" value="rSAM_more_4Fe4S"/>
    <property type="match status" value="1"/>
</dbReference>
<keyword evidence="5" id="KW-0411">Iron-sulfur</keyword>
<evidence type="ECO:0000256" key="4">
    <source>
        <dbReference type="ARBA" id="ARBA00023004"/>
    </source>
</evidence>
<dbReference type="AlphaFoldDB" id="A0A560FPH5"/>
<feature type="domain" description="Radical SAM core" evidence="6">
    <location>
        <begin position="28"/>
        <end position="244"/>
    </location>
</feature>
<protein>
    <submittedName>
        <fullName evidence="7">Y-X(10)_GDL-associated radical SAM protein</fullName>
    </submittedName>
</protein>
<dbReference type="InterPro" id="IPR058240">
    <property type="entry name" value="rSAM_sf"/>
</dbReference>
<dbReference type="InterPro" id="IPR023885">
    <property type="entry name" value="4Fe4S-binding_SPASM_dom"/>
</dbReference>
<accession>A0A560FPH5</accession>
<dbReference type="InterPro" id="IPR006638">
    <property type="entry name" value="Elp3/MiaA/NifB-like_rSAM"/>
</dbReference>
<comment type="caution">
    <text evidence="7">The sequence shown here is derived from an EMBL/GenBank/DDBJ whole genome shotgun (WGS) entry which is preliminary data.</text>
</comment>
<evidence type="ECO:0000256" key="2">
    <source>
        <dbReference type="ARBA" id="ARBA00022691"/>
    </source>
</evidence>
<organism evidence="7 8">
    <name type="scientific">Nitrospirillum amazonense</name>
    <dbReference type="NCBI Taxonomy" id="28077"/>
    <lineage>
        <taxon>Bacteria</taxon>
        <taxon>Pseudomonadati</taxon>
        <taxon>Pseudomonadota</taxon>
        <taxon>Alphaproteobacteria</taxon>
        <taxon>Rhodospirillales</taxon>
        <taxon>Azospirillaceae</taxon>
        <taxon>Nitrospirillum</taxon>
    </lineage>
</organism>
<evidence type="ECO:0000313" key="7">
    <source>
        <dbReference type="EMBL" id="TWB23528.1"/>
    </source>
</evidence>
<dbReference type="SFLD" id="SFLDS00029">
    <property type="entry name" value="Radical_SAM"/>
    <property type="match status" value="1"/>
</dbReference>
<keyword evidence="4" id="KW-0408">Iron</keyword>
<dbReference type="SMART" id="SM00729">
    <property type="entry name" value="Elp3"/>
    <property type="match status" value="1"/>
</dbReference>
<dbReference type="NCBIfam" id="TIGR03913">
    <property type="entry name" value="rad_SAM_trio"/>
    <property type="match status" value="1"/>
</dbReference>
<reference evidence="7 8" key="1">
    <citation type="submission" date="2019-06" db="EMBL/GenBank/DDBJ databases">
        <title>Genomic Encyclopedia of Type Strains, Phase IV (KMG-V): Genome sequencing to study the core and pangenomes of soil and plant-associated prokaryotes.</title>
        <authorList>
            <person name="Whitman W."/>
        </authorList>
    </citation>
    <scope>NUCLEOTIDE SEQUENCE [LARGE SCALE GENOMIC DNA]</scope>
    <source>
        <strain evidence="7 8">BR 11880</strain>
    </source>
</reference>
<name>A0A560FPH5_9PROT</name>
<dbReference type="OrthoDB" id="9792276at2"/>
<dbReference type="Pfam" id="PF12172">
    <property type="entry name" value="zf-ChsH2"/>
    <property type="match status" value="1"/>
</dbReference>
<dbReference type="Pfam" id="PF13186">
    <property type="entry name" value="SPASM"/>
    <property type="match status" value="1"/>
</dbReference>
<dbReference type="GO" id="GO:0051536">
    <property type="term" value="F:iron-sulfur cluster binding"/>
    <property type="evidence" value="ECO:0007669"/>
    <property type="project" value="UniProtKB-KW"/>
</dbReference>
<sequence>MDTSASAPPPAVRQEAPVRFRRMEDHHNLVPVHVVWEITLACNLKCQHCGSRAGRPRADELTTAEALDLVDQLAALGTREMTLIGGEAYLRRDWIDIVRRCRDHGMRTAIQTGARNLTDARLDQAVAAGLQGLGVSIDGLPDLHDRVRGVPGSYDQAIGALRRAKARGLDVSVNTQIGPETPAHLPVLMDRIIAAGATHWQIQLTVAMGNAVDNPNLLLQPYQLIDVMPLLARLYQEGVERGLLMIVGNNIGYFGPYERMWRGYGDESMHWTGCAAGQTTIGIEADGTIKGCPSLATSLYSAGHVRDMTVEDIWRHTERISFGRLRSVDEMWGYCRTCYYADACRAGCTWTSESLLGRRGNNPYCHHRVLDLAKHGLRERVVKVKEAPPESFAIGEFALITEAIPGVADAPSLPPRDPAQVHIHPRERAAGGGTTPPKLEVCRGCDQYIWPHEETCPHCGSDVAAEAARHAEDTARRRALIEQAKRFLAGMRQEAPAAE</sequence>
<dbReference type="InterPro" id="IPR050377">
    <property type="entry name" value="Radical_SAM_PqqE_MftC-like"/>
</dbReference>
<dbReference type="RefSeq" id="WP_145748727.1">
    <property type="nucleotide sequence ID" value="NZ_VITN01000002.1"/>
</dbReference>
<dbReference type="GO" id="GO:0046872">
    <property type="term" value="F:metal ion binding"/>
    <property type="evidence" value="ECO:0007669"/>
    <property type="project" value="UniProtKB-KW"/>
</dbReference>
<keyword evidence="3" id="KW-0479">Metal-binding</keyword>
<dbReference type="EMBL" id="VITN01000002">
    <property type="protein sequence ID" value="TWB23528.1"/>
    <property type="molecule type" value="Genomic_DNA"/>
</dbReference>
<dbReference type="PROSITE" id="PS51918">
    <property type="entry name" value="RADICAL_SAM"/>
    <property type="match status" value="1"/>
</dbReference>
<dbReference type="SFLD" id="SFLDG01067">
    <property type="entry name" value="SPASM/twitch_domain_containing"/>
    <property type="match status" value="1"/>
</dbReference>
<evidence type="ECO:0000313" key="8">
    <source>
        <dbReference type="Proteomes" id="UP000319859"/>
    </source>
</evidence>
<dbReference type="InterPro" id="IPR023820">
    <property type="entry name" value="rSAM_GDL-assoc"/>
</dbReference>
<dbReference type="InterPro" id="IPR013785">
    <property type="entry name" value="Aldolase_TIM"/>
</dbReference>
<evidence type="ECO:0000256" key="3">
    <source>
        <dbReference type="ARBA" id="ARBA00022723"/>
    </source>
</evidence>
<evidence type="ECO:0000256" key="1">
    <source>
        <dbReference type="ARBA" id="ARBA00001966"/>
    </source>
</evidence>
<dbReference type="SFLD" id="SFLDG01386">
    <property type="entry name" value="main_SPASM_domain-containing"/>
    <property type="match status" value="1"/>
</dbReference>
<dbReference type="SUPFAM" id="SSF102114">
    <property type="entry name" value="Radical SAM enzymes"/>
    <property type="match status" value="1"/>
</dbReference>
<proteinExistence type="predicted"/>
<dbReference type="Pfam" id="PF04055">
    <property type="entry name" value="Radical_SAM"/>
    <property type="match status" value="1"/>
</dbReference>
<dbReference type="CDD" id="cd01335">
    <property type="entry name" value="Radical_SAM"/>
    <property type="match status" value="1"/>
</dbReference>
<dbReference type="InterPro" id="IPR007197">
    <property type="entry name" value="rSAM"/>
</dbReference>
<dbReference type="Gene3D" id="3.20.20.70">
    <property type="entry name" value="Aldolase class I"/>
    <property type="match status" value="1"/>
</dbReference>
<dbReference type="InterPro" id="IPR022002">
    <property type="entry name" value="ChsH2_Znr"/>
</dbReference>
<keyword evidence="2" id="KW-0949">S-adenosyl-L-methionine</keyword>